<evidence type="ECO:0000259" key="10">
    <source>
        <dbReference type="PROSITE" id="PS50259"/>
    </source>
</evidence>
<dbReference type="PRINTS" id="PR00248">
    <property type="entry name" value="GPCRMGR"/>
</dbReference>
<protein>
    <submittedName>
        <fullName evidence="12">Metabotropic glutamate receptor 2 isoform X1</fullName>
    </submittedName>
</protein>
<sequence>MGHSLTAICFAFIVLVIGVDCQTCASLPDTTCSACYVDNIAIRDPKNAVSNQYFVIGGLFDLHQRGTNAYTCDSTMTTNGIIDLLAFFWAIDKYKAVINSPVSVGAVAFDSCSRSEQTIGNVLSFAQCNIRVQEMQQENLVAYVGPYDNDDTIRTGMLASDLGITLLSPTANSLDLSFDDEKTLLRLRPSFMYDIEAVVGFLRHMNSKFAMILYLADDPFWASAYMKLKEKLEGSNICVQFSQSIDDVTDMDTFVDTQLKPRLKAKYVVPLMSRAKLDILLGTIANGNNDAVNGELRFILTSEIGRNIIFLTSKSSAAANAIVIDSVQPATYDPVMSEFKTYINNGAVDSLSDVDNQWITHYEETVGEIPKIDDNTPSPIVMSALRTIMSVELVMKGMDKAMQDCNQQNFSNYQFCDKLRNEKYKQNDLYRSIKSALPIFESASGELRPNQAQYEYYIFANRQGRSPAFEKIGSFSNGNTVITVDLENDFGSGFNPSECPNAGECCEPPTTMAPPTSPPTVGATSEPTSEEPPKYSTVQYRLGQAITGAYPAADHESYREEYGTRFDQGHRWVIALGVLAGVGILAVIIFEIYILYKLLGTRMGHKWRTMWLGQLLLFGIFLAYLVLFAYIFVPTKATCGITRFGVGVSYAICFAVLLVKLMVILTSKSSDVLLPGDESPNYLKGIYQFLMFVFAVGVQIVIDVQWLITVPPEAVQVTANDGSRVWVCNHYTWEADKGMDSMADFVRTNFENHLMSLIYIMLMILITTILSLNAHGIITNHRESVFIGIAAGFSIPIWLAWGLVGGLNKDQDYAQEYGDACIAFGLFLTATLILFAMFLPKVRQLVNMGVEGIYLEDDRDTYYAGSVIMAPPSYKSKGASSVIYVNNQGIYSEPVVVGNGDPSKEVATHLKHPMSTYSAPPTYLKKAESAYGSTRVLRVTDDLKGRHPQKRPQSEVAFGSSGRPRSAKGTLRRSRSQTSLGAL</sequence>
<feature type="signal peptide" evidence="9">
    <location>
        <begin position="1"/>
        <end position="21"/>
    </location>
</feature>
<keyword evidence="11" id="KW-1185">Reference proteome</keyword>
<feature type="domain" description="G-protein coupled receptors family 3 profile" evidence="10">
    <location>
        <begin position="612"/>
        <end position="846"/>
    </location>
</feature>
<keyword evidence="5 12" id="KW-0675">Receptor</keyword>
<keyword evidence="2 8" id="KW-0812">Transmembrane</keyword>
<dbReference type="Gene3D" id="3.40.50.2300">
    <property type="match status" value="2"/>
</dbReference>
<feature type="transmembrane region" description="Helical" evidence="8">
    <location>
        <begin position="572"/>
        <end position="599"/>
    </location>
</feature>
<evidence type="ECO:0000256" key="9">
    <source>
        <dbReference type="SAM" id="SignalP"/>
    </source>
</evidence>
<evidence type="ECO:0000256" key="3">
    <source>
        <dbReference type="ARBA" id="ARBA00022989"/>
    </source>
</evidence>
<keyword evidence="3 8" id="KW-1133">Transmembrane helix</keyword>
<feature type="region of interest" description="Disordered" evidence="7">
    <location>
        <begin position="944"/>
        <end position="983"/>
    </location>
</feature>
<accession>A0ABM0JAR5</accession>
<dbReference type="PANTHER" id="PTHR24060">
    <property type="entry name" value="METABOTROPIC GLUTAMATE RECEPTOR"/>
    <property type="match status" value="1"/>
</dbReference>
<organism evidence="11 12">
    <name type="scientific">Aplysia californica</name>
    <name type="common">California sea hare</name>
    <dbReference type="NCBI Taxonomy" id="6500"/>
    <lineage>
        <taxon>Eukaryota</taxon>
        <taxon>Metazoa</taxon>
        <taxon>Spiralia</taxon>
        <taxon>Lophotrochozoa</taxon>
        <taxon>Mollusca</taxon>
        <taxon>Gastropoda</taxon>
        <taxon>Heterobranchia</taxon>
        <taxon>Euthyneura</taxon>
        <taxon>Tectipleura</taxon>
        <taxon>Aplysiida</taxon>
        <taxon>Aplysioidea</taxon>
        <taxon>Aplysiidae</taxon>
        <taxon>Aplysia</taxon>
    </lineage>
</organism>
<evidence type="ECO:0000256" key="7">
    <source>
        <dbReference type="SAM" id="MobiDB-lite"/>
    </source>
</evidence>
<feature type="transmembrane region" description="Helical" evidence="8">
    <location>
        <begin position="611"/>
        <end position="632"/>
    </location>
</feature>
<feature type="transmembrane region" description="Helical" evidence="8">
    <location>
        <begin position="644"/>
        <end position="665"/>
    </location>
</feature>
<feature type="transmembrane region" description="Helical" evidence="8">
    <location>
        <begin position="817"/>
        <end position="839"/>
    </location>
</feature>
<dbReference type="SUPFAM" id="SSF53822">
    <property type="entry name" value="Periplasmic binding protein-like I"/>
    <property type="match status" value="1"/>
</dbReference>
<evidence type="ECO:0000256" key="4">
    <source>
        <dbReference type="ARBA" id="ARBA00023136"/>
    </source>
</evidence>
<evidence type="ECO:0000256" key="6">
    <source>
        <dbReference type="ARBA" id="ARBA00023180"/>
    </source>
</evidence>
<evidence type="ECO:0000256" key="1">
    <source>
        <dbReference type="ARBA" id="ARBA00004141"/>
    </source>
</evidence>
<dbReference type="GeneID" id="101849973"/>
<dbReference type="CDD" id="cd13953">
    <property type="entry name" value="7tm_classC_mGluR-like"/>
    <property type="match status" value="1"/>
</dbReference>
<keyword evidence="9" id="KW-0732">Signal</keyword>
<feature type="region of interest" description="Disordered" evidence="7">
    <location>
        <begin position="509"/>
        <end position="534"/>
    </location>
</feature>
<evidence type="ECO:0000256" key="5">
    <source>
        <dbReference type="ARBA" id="ARBA00023170"/>
    </source>
</evidence>
<feature type="chain" id="PRO_5047005283" evidence="9">
    <location>
        <begin position="22"/>
        <end position="983"/>
    </location>
</feature>
<dbReference type="InterPro" id="IPR000337">
    <property type="entry name" value="GPCR_3"/>
</dbReference>
<dbReference type="PROSITE" id="PS50259">
    <property type="entry name" value="G_PROTEIN_RECEP_F3_4"/>
    <property type="match status" value="1"/>
</dbReference>
<dbReference type="RefSeq" id="XP_005089383.1">
    <property type="nucleotide sequence ID" value="XM_005089326.3"/>
</dbReference>
<comment type="subcellular location">
    <subcellularLocation>
        <location evidence="1">Membrane</location>
        <topology evidence="1">Multi-pass membrane protein</topology>
    </subcellularLocation>
</comment>
<dbReference type="InterPro" id="IPR050726">
    <property type="entry name" value="mGluR"/>
</dbReference>
<proteinExistence type="predicted"/>
<evidence type="ECO:0000313" key="11">
    <source>
        <dbReference type="Proteomes" id="UP000694888"/>
    </source>
</evidence>
<feature type="transmembrane region" description="Helical" evidence="8">
    <location>
        <begin position="754"/>
        <end position="773"/>
    </location>
</feature>
<reference evidence="12" key="1">
    <citation type="submission" date="2025-08" db="UniProtKB">
        <authorList>
            <consortium name="RefSeq"/>
        </authorList>
    </citation>
    <scope>IDENTIFICATION</scope>
</reference>
<feature type="transmembrane region" description="Helical" evidence="8">
    <location>
        <begin position="686"/>
        <end position="708"/>
    </location>
</feature>
<feature type="transmembrane region" description="Helical" evidence="8">
    <location>
        <begin position="785"/>
        <end position="805"/>
    </location>
</feature>
<dbReference type="Proteomes" id="UP000694888">
    <property type="component" value="Unplaced"/>
</dbReference>
<keyword evidence="4 8" id="KW-0472">Membrane</keyword>
<keyword evidence="6" id="KW-0325">Glycoprotein</keyword>
<gene>
    <name evidence="12" type="primary">LOC101849973</name>
</gene>
<evidence type="ECO:0000256" key="2">
    <source>
        <dbReference type="ARBA" id="ARBA00022692"/>
    </source>
</evidence>
<dbReference type="Pfam" id="PF00003">
    <property type="entry name" value="7tm_3"/>
    <property type="match status" value="1"/>
</dbReference>
<name>A0ABM0JAR5_APLCA</name>
<dbReference type="Pfam" id="PF01094">
    <property type="entry name" value="ANF_receptor"/>
    <property type="match status" value="1"/>
</dbReference>
<evidence type="ECO:0000313" key="12">
    <source>
        <dbReference type="RefSeq" id="XP_005089383.1"/>
    </source>
</evidence>
<evidence type="ECO:0000256" key="8">
    <source>
        <dbReference type="SAM" id="Phobius"/>
    </source>
</evidence>
<dbReference type="InterPro" id="IPR017978">
    <property type="entry name" value="GPCR_3_C"/>
</dbReference>
<dbReference type="InterPro" id="IPR001828">
    <property type="entry name" value="ANF_lig-bd_rcpt"/>
</dbReference>
<dbReference type="InterPro" id="IPR028082">
    <property type="entry name" value="Peripla_BP_I"/>
</dbReference>